<evidence type="ECO:0000256" key="11">
    <source>
        <dbReference type="ARBA" id="ARBA00023136"/>
    </source>
</evidence>
<comment type="subcellular location">
    <subcellularLocation>
        <location evidence="1">Membrane</location>
        <topology evidence="1">Single-pass membrane protein</topology>
    </subcellularLocation>
</comment>
<evidence type="ECO:0000256" key="7">
    <source>
        <dbReference type="ARBA" id="ARBA00022837"/>
    </source>
</evidence>
<dbReference type="Gene3D" id="2.60.40.150">
    <property type="entry name" value="C2 domain"/>
    <property type="match status" value="2"/>
</dbReference>
<feature type="signal peptide" evidence="13">
    <location>
        <begin position="1"/>
        <end position="20"/>
    </location>
</feature>
<dbReference type="Pfam" id="PF00168">
    <property type="entry name" value="C2"/>
    <property type="match status" value="2"/>
</dbReference>
<sequence length="880" mass="95897">MSPTPTPLVALVALVALCLACAALAGALALGVAIGARSSRRERSELASVVRQLSDETASGSVVANGRTLRRLIGHLPKWIKYADVDRVPWLNKAARQMWPSLDKAIAVSVVEALEPTLNDLAKSTGMSMNFKKFTCGVEPPILASVKVSTESEGEVILDIEFKWAAKDASIVLDVSTLGIKLPIEMNNVEAYGTFRLVFGPLVPWWPSFSALKLAFVDKPAIDFSLKLVGGDITAVPLVASMLRDLIKNQLVDLMVWPARLWCAVSDWQPDEVAHNSGLLRVTVHSASQLPGRLGMPPKAAVEVSLTQRADVKRSTTIKRGSDPIWEETFEFTVTDIHSAKLRLNVIDTRVTVGSTIRAPSALLNRSNTRGMSSKYDGEQLRANKPSIGSAMCDVSLCHDTPLQTVALQVPLVRAKDMTALSLAVAPLLYGAGLAKRALSIPTGGGSSPRASGPHGFNAPDGPTINISVSYHPFKKREQPHGEAAAHPPKTVPATTMVSAETDNKMMMEQFSGVLYVRLLRGENLAGVGEAPDPFVKMRMNRQKRKSSTKFNTRQPVWEEEFEFIIGEQELENSNNILLEVWDRDAFGVKTSLGHLELDTRAVLSRCTLIGTPVEEVFELTNTPSGSLTFEFEFLSVLLHPEVKGDVAERVAEEKAREKKTERKPSTLSRMTSRMFSRKKKGLIEKKPSREDVTTYGSPIVKQVRSTPVPRHVETADSPLVVSPRSPTKKHARTRSKLGGTPTDILQEQPHAAPQATPQVTVVPGKKPGVINNVGKRVRSVARSTGRALSVKKADEGGNIPVKKEAGILSPRRQPTRASEIVPGLEWRQKGIAELHVEKTTTVAAFETPQRSMHKRSVSVPDFATPTLDEELAPAVAWPE</sequence>
<dbReference type="GO" id="GO:0046872">
    <property type="term" value="F:metal ion binding"/>
    <property type="evidence" value="ECO:0007669"/>
    <property type="project" value="UniProtKB-KW"/>
</dbReference>
<evidence type="ECO:0000256" key="5">
    <source>
        <dbReference type="ARBA" id="ARBA00022723"/>
    </source>
</evidence>
<dbReference type="eggNOG" id="KOG1012">
    <property type="taxonomic scope" value="Eukaryota"/>
</dbReference>
<evidence type="ECO:0000256" key="2">
    <source>
        <dbReference type="ARBA" id="ARBA00006996"/>
    </source>
</evidence>
<feature type="region of interest" description="Disordered" evidence="12">
    <location>
        <begin position="654"/>
        <end position="674"/>
    </location>
</feature>
<evidence type="ECO:0000256" key="12">
    <source>
        <dbReference type="SAM" id="MobiDB-lite"/>
    </source>
</evidence>
<dbReference type="CDD" id="cd00030">
    <property type="entry name" value="C2"/>
    <property type="match status" value="2"/>
</dbReference>
<dbReference type="GO" id="GO:0008289">
    <property type="term" value="F:lipid binding"/>
    <property type="evidence" value="ECO:0007669"/>
    <property type="project" value="UniProtKB-KW"/>
</dbReference>
<evidence type="ECO:0000256" key="3">
    <source>
        <dbReference type="ARBA" id="ARBA00022448"/>
    </source>
</evidence>
<evidence type="ECO:0000259" key="14">
    <source>
        <dbReference type="PROSITE" id="PS50004"/>
    </source>
</evidence>
<dbReference type="SUPFAM" id="SSF49562">
    <property type="entry name" value="C2 domain (Calcium/lipid-binding domain, CaLB)"/>
    <property type="match status" value="2"/>
</dbReference>
<dbReference type="PANTHER" id="PTHR10774">
    <property type="entry name" value="EXTENDED SYNAPTOTAGMIN-RELATED"/>
    <property type="match status" value="1"/>
</dbReference>
<evidence type="ECO:0000256" key="6">
    <source>
        <dbReference type="ARBA" id="ARBA00022737"/>
    </source>
</evidence>
<dbReference type="PROSITE" id="PS50004">
    <property type="entry name" value="C2"/>
    <property type="match status" value="2"/>
</dbReference>
<evidence type="ECO:0000256" key="8">
    <source>
        <dbReference type="ARBA" id="ARBA00022989"/>
    </source>
</evidence>
<feature type="domain" description="C2" evidence="14">
    <location>
        <begin position="257"/>
        <end position="380"/>
    </location>
</feature>
<feature type="domain" description="SMP-LTD" evidence="15">
    <location>
        <begin position="84"/>
        <end position="266"/>
    </location>
</feature>
<evidence type="ECO:0000256" key="9">
    <source>
        <dbReference type="ARBA" id="ARBA00023055"/>
    </source>
</evidence>
<feature type="domain" description="C2" evidence="14">
    <location>
        <begin position="492"/>
        <end position="618"/>
    </location>
</feature>
<dbReference type="GO" id="GO:0005783">
    <property type="term" value="C:endoplasmic reticulum"/>
    <property type="evidence" value="ECO:0007669"/>
    <property type="project" value="TreeGrafter"/>
</dbReference>
<dbReference type="Gramene" id="ABO98088">
    <property type="protein sequence ID" value="ABO98088"/>
    <property type="gene ID" value="OSTLU_33544"/>
</dbReference>
<dbReference type="InterPro" id="IPR035892">
    <property type="entry name" value="C2_domain_sf"/>
</dbReference>
<name>A4S2R8_OSTLU</name>
<dbReference type="OrthoDB" id="498584at2759"/>
<keyword evidence="9" id="KW-0445">Lipid transport</keyword>
<feature type="region of interest" description="Disordered" evidence="12">
    <location>
        <begin position="719"/>
        <end position="742"/>
    </location>
</feature>
<evidence type="ECO:0000256" key="4">
    <source>
        <dbReference type="ARBA" id="ARBA00022692"/>
    </source>
</evidence>
<accession>A4S2R8</accession>
<dbReference type="AlphaFoldDB" id="A4S2R8"/>
<keyword evidence="11" id="KW-0472">Membrane</keyword>
<feature type="compositionally biased region" description="Basic residues" evidence="12">
    <location>
        <begin position="727"/>
        <end position="736"/>
    </location>
</feature>
<dbReference type="PANTHER" id="PTHR10774:SF190">
    <property type="entry name" value="C2 CALCIUM_LIPID-BINDING ENDONUCLEASE_EXONUCLEASE_PHOSPHATASE-RELATED"/>
    <property type="match status" value="1"/>
</dbReference>
<dbReference type="RefSeq" id="XP_001419795.1">
    <property type="nucleotide sequence ID" value="XM_001419758.1"/>
</dbReference>
<keyword evidence="4" id="KW-0812">Transmembrane</keyword>
<keyword evidence="3" id="KW-0813">Transport</keyword>
<proteinExistence type="inferred from homology"/>
<dbReference type="EMBL" id="CP000589">
    <property type="protein sequence ID" value="ABO98088.1"/>
    <property type="molecule type" value="Genomic_DNA"/>
</dbReference>
<dbReference type="KEGG" id="olu:OSTLU_33544"/>
<feature type="region of interest" description="Disordered" evidence="12">
    <location>
        <begin position="442"/>
        <end position="461"/>
    </location>
</feature>
<dbReference type="InterPro" id="IPR000008">
    <property type="entry name" value="C2_dom"/>
</dbReference>
<dbReference type="InterPro" id="IPR031468">
    <property type="entry name" value="SMP_LBD"/>
</dbReference>
<keyword evidence="8" id="KW-1133">Transmembrane helix</keyword>
<keyword evidence="17" id="KW-1185">Reference proteome</keyword>
<organism evidence="16 17">
    <name type="scientific">Ostreococcus lucimarinus (strain CCE9901)</name>
    <dbReference type="NCBI Taxonomy" id="436017"/>
    <lineage>
        <taxon>Eukaryota</taxon>
        <taxon>Viridiplantae</taxon>
        <taxon>Chlorophyta</taxon>
        <taxon>Mamiellophyceae</taxon>
        <taxon>Mamiellales</taxon>
        <taxon>Bathycoccaceae</taxon>
        <taxon>Ostreococcus</taxon>
    </lineage>
</organism>
<keyword evidence="7" id="KW-0106">Calcium</keyword>
<dbReference type="Proteomes" id="UP000001568">
    <property type="component" value="Chromosome 9"/>
</dbReference>
<evidence type="ECO:0000256" key="1">
    <source>
        <dbReference type="ARBA" id="ARBA00004167"/>
    </source>
</evidence>
<evidence type="ECO:0000256" key="10">
    <source>
        <dbReference type="ARBA" id="ARBA00023121"/>
    </source>
</evidence>
<keyword evidence="6" id="KW-0677">Repeat</keyword>
<dbReference type="Pfam" id="PF17047">
    <property type="entry name" value="SMP_LBD"/>
    <property type="match status" value="1"/>
</dbReference>
<feature type="compositionally biased region" description="Basic and acidic residues" evidence="12">
    <location>
        <begin position="654"/>
        <end position="665"/>
    </location>
</feature>
<reference evidence="16 17" key="1">
    <citation type="journal article" date="2007" name="Proc. Natl. Acad. Sci. U.S.A.">
        <title>The tiny eukaryote Ostreococcus provides genomic insights into the paradox of plankton speciation.</title>
        <authorList>
            <person name="Palenik B."/>
            <person name="Grimwood J."/>
            <person name="Aerts A."/>
            <person name="Rouze P."/>
            <person name="Salamov A."/>
            <person name="Putnam N."/>
            <person name="Dupont C."/>
            <person name="Jorgensen R."/>
            <person name="Derelle E."/>
            <person name="Rombauts S."/>
            <person name="Zhou K."/>
            <person name="Otillar R."/>
            <person name="Merchant S.S."/>
            <person name="Podell S."/>
            <person name="Gaasterland T."/>
            <person name="Napoli C."/>
            <person name="Gendler K."/>
            <person name="Manuell A."/>
            <person name="Tai V."/>
            <person name="Vallon O."/>
            <person name="Piganeau G."/>
            <person name="Jancek S."/>
            <person name="Heijde M."/>
            <person name="Jabbari K."/>
            <person name="Bowler C."/>
            <person name="Lohr M."/>
            <person name="Robbens S."/>
            <person name="Werner G."/>
            <person name="Dubchak I."/>
            <person name="Pazour G.J."/>
            <person name="Ren Q."/>
            <person name="Paulsen I."/>
            <person name="Delwiche C."/>
            <person name="Schmutz J."/>
            <person name="Rokhsar D."/>
            <person name="Van de Peer Y."/>
            <person name="Moreau H."/>
            <person name="Grigoriev I.V."/>
        </authorList>
    </citation>
    <scope>NUCLEOTIDE SEQUENCE [LARGE SCALE GENOMIC DNA]</scope>
    <source>
        <strain evidence="16 17">CCE9901</strain>
    </source>
</reference>
<protein>
    <recommendedName>
        <fullName evidence="18">Plant synaptotagmin</fullName>
    </recommendedName>
</protein>
<dbReference type="SMART" id="SM00239">
    <property type="entry name" value="C2"/>
    <property type="match status" value="2"/>
</dbReference>
<evidence type="ECO:0000256" key="13">
    <source>
        <dbReference type="SAM" id="SignalP"/>
    </source>
</evidence>
<evidence type="ECO:0000313" key="16">
    <source>
        <dbReference type="EMBL" id="ABO98088.1"/>
    </source>
</evidence>
<dbReference type="InterPro" id="IPR039010">
    <property type="entry name" value="Synaptotagmin_SMP"/>
</dbReference>
<evidence type="ECO:0008006" key="18">
    <source>
        <dbReference type="Google" id="ProtNLM"/>
    </source>
</evidence>
<feature type="chain" id="PRO_5002673151" description="Plant synaptotagmin" evidence="13">
    <location>
        <begin position="21"/>
        <end position="880"/>
    </location>
</feature>
<keyword evidence="5" id="KW-0479">Metal-binding</keyword>
<dbReference type="GeneID" id="5003788"/>
<dbReference type="InterPro" id="IPR045050">
    <property type="entry name" value="Synaptotagmin_plant"/>
</dbReference>
<dbReference type="HOGENOM" id="CLU_327174_0_0_1"/>
<gene>
    <name evidence="16" type="ORF">OSTLU_33544</name>
</gene>
<keyword evidence="10" id="KW-0446">Lipid-binding</keyword>
<dbReference type="GO" id="GO:0006869">
    <property type="term" value="P:lipid transport"/>
    <property type="evidence" value="ECO:0007669"/>
    <property type="project" value="UniProtKB-KW"/>
</dbReference>
<evidence type="ECO:0000313" key="17">
    <source>
        <dbReference type="Proteomes" id="UP000001568"/>
    </source>
</evidence>
<comment type="similarity">
    <text evidence="2">Belongs to the synaptotagmin family.</text>
</comment>
<keyword evidence="13" id="KW-0732">Signal</keyword>
<dbReference type="OMA" id="HERSVHI"/>
<dbReference type="CDD" id="cd21677">
    <property type="entry name" value="SMP_SYT"/>
    <property type="match status" value="1"/>
</dbReference>
<evidence type="ECO:0000259" key="15">
    <source>
        <dbReference type="PROSITE" id="PS51847"/>
    </source>
</evidence>
<dbReference type="PROSITE" id="PS51847">
    <property type="entry name" value="SMP"/>
    <property type="match status" value="1"/>
</dbReference>
<dbReference type="GO" id="GO:0016020">
    <property type="term" value="C:membrane"/>
    <property type="evidence" value="ECO:0007669"/>
    <property type="project" value="UniProtKB-SubCell"/>
</dbReference>